<feature type="signal peptide" evidence="2">
    <location>
        <begin position="1"/>
        <end position="20"/>
    </location>
</feature>
<feature type="chain" id="PRO_5040762008" evidence="2">
    <location>
        <begin position="21"/>
        <end position="229"/>
    </location>
</feature>
<evidence type="ECO:0000259" key="3">
    <source>
        <dbReference type="Pfam" id="PF13505"/>
    </source>
</evidence>
<keyword evidence="1 2" id="KW-0732">Signal</keyword>
<reference evidence="4" key="1">
    <citation type="submission" date="2022-01" db="EMBL/GenBank/DDBJ databases">
        <title>Genome sequencing of Zunongwangia sp. M21534 genome.</title>
        <authorList>
            <person name="Chen Y."/>
            <person name="Dong C."/>
            <person name="Shao Z."/>
        </authorList>
    </citation>
    <scope>NUCLEOTIDE SEQUENCE</scope>
    <source>
        <strain evidence="4">MCCC M21534</strain>
    </source>
</reference>
<dbReference type="Proteomes" id="UP001139521">
    <property type="component" value="Unassembled WGS sequence"/>
</dbReference>
<dbReference type="Gene3D" id="2.40.160.20">
    <property type="match status" value="1"/>
</dbReference>
<evidence type="ECO:0000313" key="4">
    <source>
        <dbReference type="EMBL" id="MCL6219808.1"/>
    </source>
</evidence>
<sequence length="229" mass="26080">MKNSFTILIFILFFSHSAFSQDFSIGLKGGVNYGFGGEIVAEPYITFKGSTFHSKSKQGFNGGVFAQLNYDRFFFRLEGLYNTMQSEFQFPKEPYIYKIEKINVPLLIGYHVFEPFDVYIGPGLAHVLGEATLEKEQSRQGKIPMAANHLYASLGVKAHFGRFEADLRYEHSFTSTEDLAITMDYNSSGVGPAIFTNRRINQITLDVSLILFDSKYRPQKSRSRGCYFR</sequence>
<dbReference type="EMBL" id="JAKHSK010000026">
    <property type="protein sequence ID" value="MCL6219808.1"/>
    <property type="molecule type" value="Genomic_DNA"/>
</dbReference>
<name>A0A9X1ZWL8_9FLAO</name>
<protein>
    <submittedName>
        <fullName evidence="4">Porin family protein</fullName>
    </submittedName>
</protein>
<proteinExistence type="predicted"/>
<dbReference type="SUPFAM" id="SSF56925">
    <property type="entry name" value="OMPA-like"/>
    <property type="match status" value="1"/>
</dbReference>
<keyword evidence="5" id="KW-1185">Reference proteome</keyword>
<feature type="domain" description="Outer membrane protein beta-barrel" evidence="3">
    <location>
        <begin position="7"/>
        <end position="190"/>
    </location>
</feature>
<gene>
    <name evidence="4" type="ORF">L1967_16060</name>
</gene>
<dbReference type="InterPro" id="IPR011250">
    <property type="entry name" value="OMP/PagP_B-barrel"/>
</dbReference>
<evidence type="ECO:0000313" key="5">
    <source>
        <dbReference type="Proteomes" id="UP001139521"/>
    </source>
</evidence>
<accession>A0A9X1ZWL8</accession>
<dbReference type="RefSeq" id="WP_249602523.1">
    <property type="nucleotide sequence ID" value="NZ_JAKHSK010000026.1"/>
</dbReference>
<dbReference type="InterPro" id="IPR027385">
    <property type="entry name" value="Beta-barrel_OMP"/>
</dbReference>
<organism evidence="4 5">
    <name type="scientific">Zunongwangia pacifica</name>
    <dbReference type="NCBI Taxonomy" id="2911062"/>
    <lineage>
        <taxon>Bacteria</taxon>
        <taxon>Pseudomonadati</taxon>
        <taxon>Bacteroidota</taxon>
        <taxon>Flavobacteriia</taxon>
        <taxon>Flavobacteriales</taxon>
        <taxon>Flavobacteriaceae</taxon>
        <taxon>Zunongwangia</taxon>
    </lineage>
</organism>
<comment type="caution">
    <text evidence="4">The sequence shown here is derived from an EMBL/GenBank/DDBJ whole genome shotgun (WGS) entry which is preliminary data.</text>
</comment>
<dbReference type="Pfam" id="PF13505">
    <property type="entry name" value="OMP_b-brl"/>
    <property type="match status" value="1"/>
</dbReference>
<dbReference type="AlphaFoldDB" id="A0A9X1ZWL8"/>
<evidence type="ECO:0000256" key="2">
    <source>
        <dbReference type="SAM" id="SignalP"/>
    </source>
</evidence>
<evidence type="ECO:0000256" key="1">
    <source>
        <dbReference type="ARBA" id="ARBA00022729"/>
    </source>
</evidence>